<protein>
    <submittedName>
        <fullName evidence="7">MFS transporter</fullName>
    </submittedName>
</protein>
<evidence type="ECO:0000256" key="1">
    <source>
        <dbReference type="ARBA" id="ARBA00004651"/>
    </source>
</evidence>
<dbReference type="RefSeq" id="WP_203753839.1">
    <property type="nucleotide sequence ID" value="NZ_BONK01000007.1"/>
</dbReference>
<dbReference type="InterPro" id="IPR036259">
    <property type="entry name" value="MFS_trans_sf"/>
</dbReference>
<evidence type="ECO:0000313" key="7">
    <source>
        <dbReference type="EMBL" id="GIG21589.1"/>
    </source>
</evidence>
<dbReference type="InterPro" id="IPR020846">
    <property type="entry name" value="MFS_dom"/>
</dbReference>
<dbReference type="Gene3D" id="1.20.1250.20">
    <property type="entry name" value="MFS general substrate transporter like domains"/>
    <property type="match status" value="2"/>
</dbReference>
<organism evidence="7 8">
    <name type="scientific">Cellulomonas chitinilytica</name>
    <dbReference type="NCBI Taxonomy" id="398759"/>
    <lineage>
        <taxon>Bacteria</taxon>
        <taxon>Bacillati</taxon>
        <taxon>Actinomycetota</taxon>
        <taxon>Actinomycetes</taxon>
        <taxon>Micrococcales</taxon>
        <taxon>Cellulomonadaceae</taxon>
        <taxon>Cellulomonas</taxon>
    </lineage>
</organism>
<feature type="transmembrane region" description="Helical" evidence="5">
    <location>
        <begin position="395"/>
        <end position="414"/>
    </location>
</feature>
<dbReference type="Proteomes" id="UP000632740">
    <property type="component" value="Unassembled WGS sequence"/>
</dbReference>
<gene>
    <name evidence="7" type="ORF">Cch01nite_23130</name>
</gene>
<feature type="transmembrane region" description="Helical" evidence="5">
    <location>
        <begin position="21"/>
        <end position="40"/>
    </location>
</feature>
<dbReference type="GO" id="GO:0005886">
    <property type="term" value="C:plasma membrane"/>
    <property type="evidence" value="ECO:0007669"/>
    <property type="project" value="UniProtKB-SubCell"/>
</dbReference>
<dbReference type="Pfam" id="PF13347">
    <property type="entry name" value="MFS_2"/>
    <property type="match status" value="1"/>
</dbReference>
<feature type="transmembrane region" description="Helical" evidence="5">
    <location>
        <begin position="273"/>
        <end position="292"/>
    </location>
</feature>
<feature type="transmembrane region" description="Helical" evidence="5">
    <location>
        <begin position="154"/>
        <end position="175"/>
    </location>
</feature>
<name>A0A919P574_9CELL</name>
<dbReference type="Pfam" id="PF07690">
    <property type="entry name" value="MFS_1"/>
    <property type="match status" value="1"/>
</dbReference>
<proteinExistence type="predicted"/>
<comment type="subcellular location">
    <subcellularLocation>
        <location evidence="1">Cell membrane</location>
        <topology evidence="1">Multi-pass membrane protein</topology>
    </subcellularLocation>
</comment>
<dbReference type="PANTHER" id="PTHR23528:SF1">
    <property type="entry name" value="MAJOR FACILITATOR SUPERFAMILY (MFS) PROFILE DOMAIN-CONTAINING PROTEIN"/>
    <property type="match status" value="1"/>
</dbReference>
<feature type="transmembrane region" description="Helical" evidence="5">
    <location>
        <begin position="367"/>
        <end position="389"/>
    </location>
</feature>
<dbReference type="PROSITE" id="PS50850">
    <property type="entry name" value="MFS"/>
    <property type="match status" value="1"/>
</dbReference>
<dbReference type="InterPro" id="IPR011701">
    <property type="entry name" value="MFS"/>
</dbReference>
<dbReference type="GO" id="GO:0022857">
    <property type="term" value="F:transmembrane transporter activity"/>
    <property type="evidence" value="ECO:0007669"/>
    <property type="project" value="InterPro"/>
</dbReference>
<feature type="transmembrane region" description="Helical" evidence="5">
    <location>
        <begin position="238"/>
        <end position="258"/>
    </location>
</feature>
<comment type="caution">
    <text evidence="7">The sequence shown here is derived from an EMBL/GenBank/DDBJ whole genome shotgun (WGS) entry which is preliminary data.</text>
</comment>
<keyword evidence="8" id="KW-1185">Reference proteome</keyword>
<feature type="transmembrane region" description="Helical" evidence="5">
    <location>
        <begin position="304"/>
        <end position="323"/>
    </location>
</feature>
<keyword evidence="2 5" id="KW-0812">Transmembrane</keyword>
<evidence type="ECO:0000256" key="3">
    <source>
        <dbReference type="ARBA" id="ARBA00022989"/>
    </source>
</evidence>
<sequence>MSAPTRPLERALAEPTAATSRLWVTWLVLASIGLWSGFFGPIQVLLAQQAEAVSPDHKEAVLSLVTGVGAAVSMVLNPVWGAFSDRTVLRVGRRLPWVVGGAAVGAVALLLLAGAHTVPAMVLAWALAQAGLNAMLAAITAVVPDQVPERQRGVVGGVLAIAQTVGVVAGSGIAAATGSIAAGYLTLAAVLVVTTVPYALDSRDVALPRELRPPVRVREFLRGFWVSPRRHPDYGWAWLTRFLMNLGNALLVLYLLYYLTDAVGLPDDEAEDAVFVLTAVYGLTTVVTAYVGGLWSDRLARRKVFVIWSGLITALALQLFAVVPTMPAAYAGAVVLGIGFGAYTAVDFALITQVLPEAHDRAKDLGVINIASTLPQVLAPALAAAVVWAGLGYRGLYTLAAAVSVLGSVLVVRIRGVA</sequence>
<evidence type="ECO:0000259" key="6">
    <source>
        <dbReference type="PROSITE" id="PS50850"/>
    </source>
</evidence>
<dbReference type="SUPFAM" id="SSF103473">
    <property type="entry name" value="MFS general substrate transporter"/>
    <property type="match status" value="1"/>
</dbReference>
<evidence type="ECO:0000256" key="2">
    <source>
        <dbReference type="ARBA" id="ARBA00022692"/>
    </source>
</evidence>
<feature type="transmembrane region" description="Helical" evidence="5">
    <location>
        <begin position="122"/>
        <end position="142"/>
    </location>
</feature>
<feature type="domain" description="Major facilitator superfamily (MFS) profile" evidence="6">
    <location>
        <begin position="233"/>
        <end position="418"/>
    </location>
</feature>
<accession>A0A919P574</accession>
<evidence type="ECO:0000256" key="4">
    <source>
        <dbReference type="ARBA" id="ARBA00023136"/>
    </source>
</evidence>
<dbReference type="EMBL" id="BONK01000007">
    <property type="protein sequence ID" value="GIG21589.1"/>
    <property type="molecule type" value="Genomic_DNA"/>
</dbReference>
<reference evidence="7" key="1">
    <citation type="submission" date="2021-01" db="EMBL/GenBank/DDBJ databases">
        <title>Whole genome shotgun sequence of Cellulomonas chitinilytica NBRC 110799.</title>
        <authorList>
            <person name="Komaki H."/>
            <person name="Tamura T."/>
        </authorList>
    </citation>
    <scope>NUCLEOTIDE SEQUENCE</scope>
    <source>
        <strain evidence="7">NBRC 110799</strain>
    </source>
</reference>
<keyword evidence="3 5" id="KW-1133">Transmembrane helix</keyword>
<keyword evidence="4 5" id="KW-0472">Membrane</keyword>
<dbReference type="AlphaFoldDB" id="A0A919P574"/>
<feature type="transmembrane region" description="Helical" evidence="5">
    <location>
        <begin position="60"/>
        <end position="83"/>
    </location>
</feature>
<feature type="transmembrane region" description="Helical" evidence="5">
    <location>
        <begin position="181"/>
        <end position="200"/>
    </location>
</feature>
<evidence type="ECO:0000313" key="8">
    <source>
        <dbReference type="Proteomes" id="UP000632740"/>
    </source>
</evidence>
<dbReference type="PANTHER" id="PTHR23528">
    <property type="match status" value="1"/>
</dbReference>
<evidence type="ECO:0000256" key="5">
    <source>
        <dbReference type="SAM" id="Phobius"/>
    </source>
</evidence>
<feature type="transmembrane region" description="Helical" evidence="5">
    <location>
        <begin position="95"/>
        <end position="116"/>
    </location>
</feature>
<feature type="transmembrane region" description="Helical" evidence="5">
    <location>
        <begin position="329"/>
        <end position="355"/>
    </location>
</feature>